<organism evidence="19 20">
    <name type="scientific">Actinomyces radicidentis</name>
    <dbReference type="NCBI Taxonomy" id="111015"/>
    <lineage>
        <taxon>Bacteria</taxon>
        <taxon>Bacillati</taxon>
        <taxon>Actinomycetota</taxon>
        <taxon>Actinomycetes</taxon>
        <taxon>Actinomycetales</taxon>
        <taxon>Actinomycetaceae</taxon>
        <taxon>Actinomyces</taxon>
    </lineage>
</organism>
<dbReference type="PANTHER" id="PTHR13697">
    <property type="entry name" value="PHOSPHOFRUCTOKINASE"/>
    <property type="match status" value="1"/>
</dbReference>
<evidence type="ECO:0000256" key="17">
    <source>
        <dbReference type="SAM" id="MobiDB-lite"/>
    </source>
</evidence>
<keyword evidence="11 19" id="KW-0418">Kinase</keyword>
<dbReference type="FunFam" id="3.40.50.460:FF:000007">
    <property type="entry name" value="ATP-dependent 6-phosphofructokinase"/>
    <property type="match status" value="1"/>
</dbReference>
<evidence type="ECO:0000256" key="14">
    <source>
        <dbReference type="ARBA" id="ARBA00023152"/>
    </source>
</evidence>
<dbReference type="InterPro" id="IPR022953">
    <property type="entry name" value="ATP_PFK"/>
</dbReference>
<dbReference type="GO" id="GO:0016208">
    <property type="term" value="F:AMP binding"/>
    <property type="evidence" value="ECO:0007669"/>
    <property type="project" value="TreeGrafter"/>
</dbReference>
<keyword evidence="9" id="KW-0479">Metal-binding</keyword>
<keyword evidence="12" id="KW-0067">ATP-binding</keyword>
<dbReference type="GO" id="GO:0046872">
    <property type="term" value="F:metal ion binding"/>
    <property type="evidence" value="ECO:0007669"/>
    <property type="project" value="UniProtKB-KW"/>
</dbReference>
<dbReference type="Proteomes" id="UP000065220">
    <property type="component" value="Chromosome"/>
</dbReference>
<evidence type="ECO:0000313" key="19">
    <source>
        <dbReference type="EMBL" id="AMD88337.1"/>
    </source>
</evidence>
<dbReference type="SUPFAM" id="SSF53784">
    <property type="entry name" value="Phosphofructokinase"/>
    <property type="match status" value="2"/>
</dbReference>
<dbReference type="PANTHER" id="PTHR13697:SF4">
    <property type="entry name" value="ATP-DEPENDENT 6-PHOSPHOFRUCTOKINASE"/>
    <property type="match status" value="1"/>
</dbReference>
<feature type="domain" description="Phosphofructokinase" evidence="18">
    <location>
        <begin position="404"/>
        <end position="687"/>
    </location>
</feature>
<dbReference type="PROSITE" id="PS00433">
    <property type="entry name" value="PHOSPHOFRUCTOKINASE"/>
    <property type="match status" value="2"/>
</dbReference>
<evidence type="ECO:0000259" key="18">
    <source>
        <dbReference type="Pfam" id="PF00365"/>
    </source>
</evidence>
<dbReference type="GO" id="GO:0005524">
    <property type="term" value="F:ATP binding"/>
    <property type="evidence" value="ECO:0007669"/>
    <property type="project" value="UniProtKB-KW"/>
</dbReference>
<dbReference type="GO" id="GO:0061621">
    <property type="term" value="P:canonical glycolysis"/>
    <property type="evidence" value="ECO:0007669"/>
    <property type="project" value="TreeGrafter"/>
</dbReference>
<dbReference type="Gene3D" id="3.40.50.450">
    <property type="match status" value="2"/>
</dbReference>
<dbReference type="GO" id="GO:0003872">
    <property type="term" value="F:6-phosphofructokinase activity"/>
    <property type="evidence" value="ECO:0007669"/>
    <property type="project" value="UniProtKB-EC"/>
</dbReference>
<evidence type="ECO:0000256" key="16">
    <source>
        <dbReference type="ARBA" id="ARBA00048070"/>
    </source>
</evidence>
<proteinExistence type="inferred from homology"/>
<evidence type="ECO:0000256" key="6">
    <source>
        <dbReference type="ARBA" id="ARBA00022490"/>
    </source>
</evidence>
<dbReference type="STRING" id="111015.AXF14_00940"/>
<dbReference type="GO" id="GO:0042802">
    <property type="term" value="F:identical protein binding"/>
    <property type="evidence" value="ECO:0007669"/>
    <property type="project" value="TreeGrafter"/>
</dbReference>
<dbReference type="InterPro" id="IPR009161">
    <property type="entry name" value="6-Pfructokinase_euk"/>
</dbReference>
<dbReference type="Gene3D" id="3.40.50.460">
    <property type="entry name" value="Phosphofructokinase domain"/>
    <property type="match status" value="2"/>
</dbReference>
<dbReference type="Pfam" id="PF00365">
    <property type="entry name" value="PFK"/>
    <property type="match status" value="2"/>
</dbReference>
<evidence type="ECO:0000256" key="7">
    <source>
        <dbReference type="ARBA" id="ARBA00022533"/>
    </source>
</evidence>
<keyword evidence="6" id="KW-0963">Cytoplasm</keyword>
<evidence type="ECO:0000256" key="15">
    <source>
        <dbReference type="ARBA" id="ARBA00038478"/>
    </source>
</evidence>
<reference evidence="20" key="1">
    <citation type="submission" date="2016-02" db="EMBL/GenBank/DDBJ databases">
        <authorList>
            <person name="Holder M.E."/>
            <person name="Ajami N.J."/>
            <person name="Petrosino J.F."/>
        </authorList>
    </citation>
    <scope>NUCLEOTIDE SEQUENCE [LARGE SCALE GENOMIC DNA]</scope>
    <source>
        <strain evidence="20">CCUG 36733</strain>
    </source>
</reference>
<gene>
    <name evidence="19" type="ORF">AXF14_00940</name>
</gene>
<keyword evidence="14" id="KW-0324">Glycolysis</keyword>
<name>A0A0X8JGR6_ACTRD</name>
<evidence type="ECO:0000256" key="10">
    <source>
        <dbReference type="ARBA" id="ARBA00022741"/>
    </source>
</evidence>
<keyword evidence="7" id="KW-0021">Allosteric enzyme</keyword>
<evidence type="ECO:0000256" key="1">
    <source>
        <dbReference type="ARBA" id="ARBA00001946"/>
    </source>
</evidence>
<keyword evidence="10" id="KW-0547">Nucleotide-binding</keyword>
<comment type="similarity">
    <text evidence="15">Belongs to the phosphofructokinase type A (PFKA) family.</text>
</comment>
<dbReference type="InterPro" id="IPR035966">
    <property type="entry name" value="PKF_sf"/>
</dbReference>
<feature type="region of interest" description="Disordered" evidence="17">
    <location>
        <begin position="748"/>
        <end position="772"/>
    </location>
</feature>
<dbReference type="AlphaFoldDB" id="A0A0X8JGR6"/>
<dbReference type="KEGG" id="ard:AXF14_00940"/>
<keyword evidence="8" id="KW-0808">Transferase</keyword>
<protein>
    <recommendedName>
        <fullName evidence="5">6-phosphofructokinase</fullName>
        <ecNumber evidence="5">2.7.1.11</ecNumber>
    </recommendedName>
</protein>
<feature type="domain" description="Phosphofructokinase" evidence="18">
    <location>
        <begin position="2"/>
        <end position="307"/>
    </location>
</feature>
<dbReference type="PRINTS" id="PR00476">
    <property type="entry name" value="PHFRCTKINASE"/>
</dbReference>
<evidence type="ECO:0000313" key="20">
    <source>
        <dbReference type="Proteomes" id="UP000065220"/>
    </source>
</evidence>
<dbReference type="UniPathway" id="UPA00109">
    <property type="reaction ID" value="UER00182"/>
</dbReference>
<evidence type="ECO:0000256" key="12">
    <source>
        <dbReference type="ARBA" id="ARBA00022840"/>
    </source>
</evidence>
<sequence length="772" mass="82962">MRIGILTSGGDAQGMNAAVRSVVRTALRMGAQPYAVMEGWSGAVKGGDGIRPLEWDSVGSILHKGGTIIGTARCAEFRERAGQLDAAASLLEHGIDRLVVIGGDGSLTGTNEFRKNWPGLVAELAETGRITPQTAQAHPELMVTGLVGSIDNDLVGADMTIGTDSALHRILEAIDDISSTAASHQRTFVVEVMGRHCGYLALMAAVAGGCDYVLVPELPPAEGWEEDMCLKLRTGREAGRRESMVIVAEGATDRAGNRITADDVSRIIHDRLGEDPRVTILGHVQRGGRPSAYDRWMSTLLGCAAAREVVLARPEEEPVIIAERHNRIHRLPMMEHIGRTRAVARLVEDGDYEGAIEARGASFGQMLELFETMSTPPVLDPAAIGELHHRAESDDGAAPARSRRIAIVHAGGLAPGMNTAARAAVRLGLDHDFTMLGVNGGFPGLLDGDVRELSWDDVEGWVGDGGAELGTRREVPTVEQLYALGRSIESHDIDGLLVIGGFNAYLAANLLVRERDRYPAFNIPIVCVPASIDNNLPGSELSVGADTALNNAVASLDAIKQSGAASHRCFVAEVMGRRCGYLSLMSGLAAGAEKVYLHEDGITLSELAADSERMVDSFRAGRKLYLVVRNERASEGYTTDVLAKIFTEEGHGLYDVREAIVGHVQQGGDPTPFDRIMATKLVSHALGLLSDQLDAGTYHSSYVGLVEGRITHHPLERMNEELDLVNRRPREQWWMGLRDAISLVSQEEGELAPEDLPAFGPSRAEAERAARA</sequence>
<dbReference type="NCBIfam" id="TIGR02478">
    <property type="entry name" value="6PF1K_euk"/>
    <property type="match status" value="1"/>
</dbReference>
<evidence type="ECO:0000256" key="8">
    <source>
        <dbReference type="ARBA" id="ARBA00022679"/>
    </source>
</evidence>
<evidence type="ECO:0000256" key="11">
    <source>
        <dbReference type="ARBA" id="ARBA00022777"/>
    </source>
</evidence>
<keyword evidence="20" id="KW-1185">Reference proteome</keyword>
<comment type="pathway">
    <text evidence="4">Carbohydrate degradation; glycolysis; D-glyceraldehyde 3-phosphate and glycerone phosphate from D-glucose: step 3/4.</text>
</comment>
<dbReference type="InterPro" id="IPR015912">
    <property type="entry name" value="Phosphofructokinase_CS"/>
</dbReference>
<comment type="catalytic activity">
    <reaction evidence="16">
        <text>beta-D-fructose 6-phosphate + ATP = beta-D-fructose 1,6-bisphosphate + ADP + H(+)</text>
        <dbReference type="Rhea" id="RHEA:16109"/>
        <dbReference type="ChEBI" id="CHEBI:15378"/>
        <dbReference type="ChEBI" id="CHEBI:30616"/>
        <dbReference type="ChEBI" id="CHEBI:32966"/>
        <dbReference type="ChEBI" id="CHEBI:57634"/>
        <dbReference type="ChEBI" id="CHEBI:456216"/>
        <dbReference type="EC" id="2.7.1.11"/>
    </reaction>
</comment>
<dbReference type="GO" id="GO:0048029">
    <property type="term" value="F:monosaccharide binding"/>
    <property type="evidence" value="ECO:0007669"/>
    <property type="project" value="TreeGrafter"/>
</dbReference>
<evidence type="ECO:0000256" key="2">
    <source>
        <dbReference type="ARBA" id="ARBA00002659"/>
    </source>
</evidence>
<dbReference type="InterPro" id="IPR000023">
    <property type="entry name" value="Phosphofructokinase_dom"/>
</dbReference>
<keyword evidence="13" id="KW-0460">Magnesium</keyword>
<dbReference type="GO" id="GO:0070095">
    <property type="term" value="F:fructose-6-phosphate binding"/>
    <property type="evidence" value="ECO:0007669"/>
    <property type="project" value="TreeGrafter"/>
</dbReference>
<evidence type="ECO:0000256" key="5">
    <source>
        <dbReference type="ARBA" id="ARBA00012055"/>
    </source>
</evidence>
<comment type="function">
    <text evidence="2">Catalyzes the phosphorylation of D-fructose 6-phosphate to fructose 1,6-bisphosphate by ATP, the first committing step of glycolysis.</text>
</comment>
<evidence type="ECO:0000256" key="13">
    <source>
        <dbReference type="ARBA" id="ARBA00022842"/>
    </source>
</evidence>
<evidence type="ECO:0000256" key="3">
    <source>
        <dbReference type="ARBA" id="ARBA00004496"/>
    </source>
</evidence>
<accession>A0A0X8JGR6</accession>
<dbReference type="EMBL" id="CP014228">
    <property type="protein sequence ID" value="AMD88337.1"/>
    <property type="molecule type" value="Genomic_DNA"/>
</dbReference>
<evidence type="ECO:0000256" key="9">
    <source>
        <dbReference type="ARBA" id="ARBA00022723"/>
    </source>
</evidence>
<evidence type="ECO:0000256" key="4">
    <source>
        <dbReference type="ARBA" id="ARBA00004679"/>
    </source>
</evidence>
<dbReference type="EC" id="2.7.1.11" evidence="5"/>
<dbReference type="GO" id="GO:0030388">
    <property type="term" value="P:fructose 1,6-bisphosphate metabolic process"/>
    <property type="evidence" value="ECO:0007669"/>
    <property type="project" value="TreeGrafter"/>
</dbReference>
<dbReference type="GO" id="GO:0005945">
    <property type="term" value="C:6-phosphofructokinase complex"/>
    <property type="evidence" value="ECO:0007669"/>
    <property type="project" value="TreeGrafter"/>
</dbReference>
<comment type="cofactor">
    <cofactor evidence="1">
        <name>Mg(2+)</name>
        <dbReference type="ChEBI" id="CHEBI:18420"/>
    </cofactor>
</comment>
<comment type="subcellular location">
    <subcellularLocation>
        <location evidence="3">Cytoplasm</location>
    </subcellularLocation>
</comment>
<dbReference type="GO" id="GO:0006002">
    <property type="term" value="P:fructose 6-phosphate metabolic process"/>
    <property type="evidence" value="ECO:0007669"/>
    <property type="project" value="InterPro"/>
</dbReference>